<feature type="region of interest" description="Disordered" evidence="13">
    <location>
        <begin position="818"/>
        <end position="879"/>
    </location>
</feature>
<keyword evidence="11 14" id="KW-0472">Membrane</keyword>
<evidence type="ECO:0000256" key="6">
    <source>
        <dbReference type="ARBA" id="ARBA00022525"/>
    </source>
</evidence>
<feature type="domain" description="PGF-CTERM archaeal protein-sorting signal" evidence="15">
    <location>
        <begin position="877"/>
        <end position="899"/>
    </location>
</feature>
<keyword evidence="7" id="KW-0701">S-layer</keyword>
<evidence type="ECO:0000313" key="17">
    <source>
        <dbReference type="EMBL" id="AXR82488.1"/>
    </source>
</evidence>
<dbReference type="NCBIfam" id="NF045517">
    <property type="entry name" value="halo_surf_dom"/>
    <property type="match status" value="1"/>
</dbReference>
<accession>A0A346PSJ3</accession>
<keyword evidence="12" id="KW-0325">Glycoprotein</keyword>
<feature type="transmembrane region" description="Helical" evidence="14">
    <location>
        <begin position="877"/>
        <end position="897"/>
    </location>
</feature>
<gene>
    <name evidence="16" type="ORF">AArc1_1230</name>
    <name evidence="17" type="ORF">AArcMg_2497</name>
</gene>
<dbReference type="AlphaFoldDB" id="A0A346PSJ3"/>
<dbReference type="GO" id="GO:0005886">
    <property type="term" value="C:plasma membrane"/>
    <property type="evidence" value="ECO:0007669"/>
    <property type="project" value="UniProtKB-SubCell"/>
</dbReference>
<dbReference type="GO" id="GO:0030115">
    <property type="term" value="C:S-layer"/>
    <property type="evidence" value="ECO:0007669"/>
    <property type="project" value="UniProtKB-SubCell"/>
</dbReference>
<evidence type="ECO:0000256" key="5">
    <source>
        <dbReference type="ARBA" id="ARBA00022512"/>
    </source>
</evidence>
<dbReference type="Pfam" id="PF18204">
    <property type="entry name" value="PGF-CTERM"/>
    <property type="match status" value="1"/>
</dbReference>
<dbReference type="RefSeq" id="WP_117363735.1">
    <property type="nucleotide sequence ID" value="NZ_CP024047.1"/>
</dbReference>
<evidence type="ECO:0000259" key="15">
    <source>
        <dbReference type="Pfam" id="PF18204"/>
    </source>
</evidence>
<evidence type="ECO:0000256" key="1">
    <source>
        <dbReference type="ARBA" id="ARBA00004236"/>
    </source>
</evidence>
<dbReference type="Proteomes" id="UP000258613">
    <property type="component" value="Chromosome"/>
</dbReference>
<evidence type="ECO:0000313" key="16">
    <source>
        <dbReference type="EMBL" id="AXR77570.1"/>
    </source>
</evidence>
<feature type="compositionally biased region" description="Acidic residues" evidence="13">
    <location>
        <begin position="818"/>
        <end position="876"/>
    </location>
</feature>
<dbReference type="EMBL" id="CP024047">
    <property type="protein sequence ID" value="AXR77570.1"/>
    <property type="molecule type" value="Genomic_DNA"/>
</dbReference>
<evidence type="ECO:0000256" key="3">
    <source>
        <dbReference type="ARBA" id="ARBA00009327"/>
    </source>
</evidence>
<keyword evidence="5" id="KW-0134">Cell wall</keyword>
<proteinExistence type="inferred from homology"/>
<dbReference type="NCBIfam" id="TIGR04126">
    <property type="entry name" value="PGF_CTERM"/>
    <property type="match status" value="1"/>
</dbReference>
<reference evidence="19" key="1">
    <citation type="submission" date="2017-10" db="EMBL/GenBank/DDBJ databases">
        <title>Phenotypic and genomic properties of facultatively anaerobic sulfur-reducing natronoarchaea from hypersaline soda lakes.</title>
        <authorList>
            <person name="Sorokin D.Y."/>
            <person name="Kublanov I.V."/>
            <person name="Roman P."/>
            <person name="Sinninghe Damste J.S."/>
            <person name="Golyshin P.N."/>
            <person name="Rojo D."/>
            <person name="Ciordia S."/>
            <person name="Mena Md.C."/>
            <person name="Ferrer M."/>
            <person name="Messina E."/>
            <person name="Smedile F."/>
            <person name="La Spada G."/>
            <person name="La Cono V."/>
            <person name="Yakimov M.M."/>
        </authorList>
    </citation>
    <scope>NUCLEOTIDE SEQUENCE [LARGE SCALE GENOMIC DNA]</scope>
    <source>
        <strain evidence="19">AArc1</strain>
    </source>
</reference>
<keyword evidence="6" id="KW-0964">Secreted</keyword>
<comment type="similarity">
    <text evidence="3">Belongs to the halobacterial S-layer protein family.</text>
</comment>
<dbReference type="OrthoDB" id="205643at2157"/>
<keyword evidence="9" id="KW-0732">Signal</keyword>
<evidence type="ECO:0000313" key="18">
    <source>
        <dbReference type="Proteomes" id="UP000258613"/>
    </source>
</evidence>
<dbReference type="KEGG" id="nan:AArc1_1230"/>
<reference evidence="18" key="2">
    <citation type="submission" date="2018-02" db="EMBL/GenBank/DDBJ databases">
        <title>Phenotypic and genomic properties of facultatively anaerobic sulfur-reducing natronoarchaea from hypersaline soda lakes.</title>
        <authorList>
            <person name="Sorokin D.Y."/>
            <person name="Kublanov I.V."/>
            <person name="Roman P."/>
            <person name="Sinninghe Damste J.S."/>
            <person name="Golyshin P.N."/>
            <person name="Rojo D."/>
            <person name="Ciordia S."/>
            <person name="Mena M.D.C."/>
            <person name="Ferrer M."/>
            <person name="Messina E."/>
            <person name="Smedile F."/>
            <person name="La Spada G."/>
            <person name="La Cono V."/>
            <person name="Yakimov M.M."/>
        </authorList>
    </citation>
    <scope>NUCLEOTIDE SEQUENCE [LARGE SCALE GENOMIC DNA]</scope>
    <source>
        <strain evidence="18">AArc-Mg</strain>
    </source>
</reference>
<protein>
    <submittedName>
        <fullName evidence="17">Phage protein</fullName>
    </submittedName>
    <submittedName>
        <fullName evidence="16">S-layer protein</fullName>
    </submittedName>
</protein>
<sequence>MTSEPTIREKGRAVFLAAIMVLSVVAMSAAFAGSAAADTQPYDDDDLQYVNVDNESVSVVFQGQDVYVVGDLIDEDNDYQLRSVDSFDSGQVDSSSFEEELDVEDHTIDGESVSAVEIETGDLDAGDFFIRGGDLESSPAEEDTFEVTIQDLDVAFDDDEVTDDGPDATTDLDIDSDRGTYSLNVSAQGDLDEEELLSILINNETLEEIHLDDDVRDNVTFGADDNPIVDDDIVGAIADADEDGVFGVDSNDDLDDVLDALEAENQFLAFAFAEDEDDADEQVVLVGINDREEEVDFTDIDDGDYTFDFEVTDTEAAVSQDITVTDSDASVNFDQSVYTQTAGDLVEFTVELEDTDSAYVQFGDEDAGFVDIFYVEDDGGTDDEVTFWLNTRTIGTENASNDEVVYSEDDIVESFIHSDYEFDDADDQPRFFDDSDLEENDEFEDGFIGYLDELDLIDSSDDETPFDQLVRPLQPADYDLVVDENGYFIAEDGESDVDDEIGYATLDLIEPGLGEVTTWVGPSEDADEYDEIAELAEQLTERENVAIDDQLVIEAEMSGIYGMMTYLEGSFDPIVDDDGFDSATLYELTELEGEGVTLEVEADDAVGNQDANELDLEGADDDEVYVLVDNDEGMLYVIVDTDDEPFDRSLDDGDDFTVDIEYETDSDDRFNFADIDDDENRDVFGGADGDTGDAAFPYFQADSTQSISTTFTFEDPEVHFDNLDADDNVQLETAEDAVVTGETNVAPGSDADLRITNAGDTDSFLSTEDAEIHSDGAFESEHFDFGDRSEDDEAAIDFRVGGSSIGDADGIFVESVDDEAPEEDDEADDDEADDDAADDDEADDDEADDDAADDDATDDDVVDEDDDDEPETEDDGVPGFGIAVALFALIAAGMLALRRQN</sequence>
<evidence type="ECO:0000256" key="14">
    <source>
        <dbReference type="SAM" id="Phobius"/>
    </source>
</evidence>
<evidence type="ECO:0000256" key="8">
    <source>
        <dbReference type="ARBA" id="ARBA00022692"/>
    </source>
</evidence>
<reference evidence="17" key="3">
    <citation type="journal article" date="2019" name="Int. J. Syst. Evol. Microbiol.">
        <title>Natronolimnobius sulfurireducens sp. nov. and Halalkaliarchaeum desulfuricum gen. nov., sp. nov., the first sulfur-respiring alkaliphilic haloarchaea from hypersaline alkaline lakes.</title>
        <authorList>
            <person name="Sorokin D.Y."/>
            <person name="Yakimov M."/>
            <person name="Messina E."/>
            <person name="Merkel A.Y."/>
            <person name="Bale N.J."/>
            <person name="Sinninghe Damste J.S."/>
        </authorList>
    </citation>
    <scope>NUCLEOTIDE SEQUENCE</scope>
    <source>
        <strain evidence="17">AArc-Mg</strain>
        <strain evidence="16">AArc1</strain>
    </source>
</reference>
<dbReference type="InterPro" id="IPR026452">
    <property type="entry name" value="Surf_glycop_sig_pep"/>
</dbReference>
<keyword evidence="4" id="KW-1003">Cell membrane</keyword>
<evidence type="ECO:0000256" key="4">
    <source>
        <dbReference type="ARBA" id="ARBA00022475"/>
    </source>
</evidence>
<evidence type="ECO:0000256" key="11">
    <source>
        <dbReference type="ARBA" id="ARBA00023136"/>
    </source>
</evidence>
<organism evidence="17 18">
    <name type="scientific">Natrarchaeobaculum sulfurireducens</name>
    <dbReference type="NCBI Taxonomy" id="2044521"/>
    <lineage>
        <taxon>Archaea</taxon>
        <taxon>Methanobacteriati</taxon>
        <taxon>Methanobacteriota</taxon>
        <taxon>Stenosarchaea group</taxon>
        <taxon>Halobacteria</taxon>
        <taxon>Halobacteriales</taxon>
        <taxon>Natrialbaceae</taxon>
        <taxon>Natrarchaeobaculum</taxon>
    </lineage>
</organism>
<dbReference type="KEGG" id="nag:AArcMg_2497"/>
<name>A0A346PSJ3_9EURY</name>
<dbReference type="NCBIfam" id="TIGR04207">
    <property type="entry name" value="halo_sig_pep"/>
    <property type="match status" value="1"/>
</dbReference>
<evidence type="ECO:0000256" key="10">
    <source>
        <dbReference type="ARBA" id="ARBA00022989"/>
    </source>
</evidence>
<keyword evidence="8 14" id="KW-0812">Transmembrane</keyword>
<dbReference type="Proteomes" id="UP000258707">
    <property type="component" value="Chromosome"/>
</dbReference>
<dbReference type="EMBL" id="CP027033">
    <property type="protein sequence ID" value="AXR82488.1"/>
    <property type="molecule type" value="Genomic_DNA"/>
</dbReference>
<evidence type="ECO:0000256" key="13">
    <source>
        <dbReference type="SAM" id="MobiDB-lite"/>
    </source>
</evidence>
<evidence type="ECO:0000256" key="12">
    <source>
        <dbReference type="ARBA" id="ARBA00023180"/>
    </source>
</evidence>
<evidence type="ECO:0000256" key="2">
    <source>
        <dbReference type="ARBA" id="ARBA00004237"/>
    </source>
</evidence>
<evidence type="ECO:0000256" key="7">
    <source>
        <dbReference type="ARBA" id="ARBA00022601"/>
    </source>
</evidence>
<keyword evidence="10 14" id="KW-1133">Transmembrane helix</keyword>
<accession>A0A346PDH5</accession>
<evidence type="ECO:0000313" key="19">
    <source>
        <dbReference type="Proteomes" id="UP000258707"/>
    </source>
</evidence>
<comment type="subcellular location">
    <subcellularLocation>
        <location evidence="1">Cell membrane</location>
    </subcellularLocation>
    <subcellularLocation>
        <location evidence="2">Secreted</location>
        <location evidence="2">Cell wall</location>
        <location evidence="2">S-layer</location>
    </subcellularLocation>
</comment>
<evidence type="ECO:0000256" key="9">
    <source>
        <dbReference type="ARBA" id="ARBA00022729"/>
    </source>
</evidence>
<keyword evidence="18" id="KW-1185">Reference proteome</keyword>
<dbReference type="GeneID" id="37642991"/>
<dbReference type="InterPro" id="IPR026371">
    <property type="entry name" value="PGF_CTERM"/>
</dbReference>